<dbReference type="AlphaFoldDB" id="A0A7Y9JP70"/>
<evidence type="ECO:0000313" key="2">
    <source>
        <dbReference type="Proteomes" id="UP000552045"/>
    </source>
</evidence>
<gene>
    <name evidence="1" type="ORF">BKA02_002353</name>
</gene>
<evidence type="ECO:0000313" key="1">
    <source>
        <dbReference type="EMBL" id="NYD55298.1"/>
    </source>
</evidence>
<name>A0A7Y9JP70_9MICO</name>
<dbReference type="RefSeq" id="WP_343045403.1">
    <property type="nucleotide sequence ID" value="NZ_BAABLC010000006.1"/>
</dbReference>
<dbReference type="EMBL" id="JACCBH010000001">
    <property type="protein sequence ID" value="NYD55298.1"/>
    <property type="molecule type" value="Genomic_DNA"/>
</dbReference>
<accession>A0A7Y9JP70</accession>
<organism evidence="1 2">
    <name type="scientific">Microbacterium pseudoresistens</name>
    <dbReference type="NCBI Taxonomy" id="640634"/>
    <lineage>
        <taxon>Bacteria</taxon>
        <taxon>Bacillati</taxon>
        <taxon>Actinomycetota</taxon>
        <taxon>Actinomycetes</taxon>
        <taxon>Micrococcales</taxon>
        <taxon>Microbacteriaceae</taxon>
        <taxon>Microbacterium</taxon>
    </lineage>
</organism>
<reference evidence="1 2" key="1">
    <citation type="submission" date="2020-07" db="EMBL/GenBank/DDBJ databases">
        <title>Sequencing the genomes of 1000 actinobacteria strains.</title>
        <authorList>
            <person name="Klenk H.-P."/>
        </authorList>
    </citation>
    <scope>NUCLEOTIDE SEQUENCE [LARGE SCALE GENOMIC DNA]</scope>
    <source>
        <strain evidence="1 2">DSM 22185</strain>
    </source>
</reference>
<sequence length="163" mass="17965">MNDRIVLVPLARLEGRHLAGLVDEFVALLTDTASDANDPGLDRLTPEAYPDDAEASAEFSRATADDLLDRRAADARTVRAALQRFVDGEGEGEDLDPLDVVIDERELDAWLRTLTALRLVIATRLSVADGVDPHDHEDPRFGVYDWLGYRLDGLIEAADARDL</sequence>
<keyword evidence="2" id="KW-1185">Reference proteome</keyword>
<protein>
    <recommendedName>
        <fullName evidence="3">DUF2017 domain-containing protein</fullName>
    </recommendedName>
</protein>
<evidence type="ECO:0008006" key="3">
    <source>
        <dbReference type="Google" id="ProtNLM"/>
    </source>
</evidence>
<proteinExistence type="predicted"/>
<dbReference type="Proteomes" id="UP000552045">
    <property type="component" value="Unassembled WGS sequence"/>
</dbReference>
<dbReference type="Pfam" id="PF09438">
    <property type="entry name" value="DUF2017"/>
    <property type="match status" value="1"/>
</dbReference>
<comment type="caution">
    <text evidence="1">The sequence shown here is derived from an EMBL/GenBank/DDBJ whole genome shotgun (WGS) entry which is preliminary data.</text>
</comment>
<dbReference type="InterPro" id="IPR018561">
    <property type="entry name" value="AosR"/>
</dbReference>